<dbReference type="EMBL" id="JAQHRD010000001">
    <property type="protein sequence ID" value="KAJ6445953.1"/>
    <property type="molecule type" value="Genomic_DNA"/>
</dbReference>
<gene>
    <name evidence="2" type="ORF">O9K51_00718</name>
</gene>
<organism evidence="2 3">
    <name type="scientific">Purpureocillium lavendulum</name>
    <dbReference type="NCBI Taxonomy" id="1247861"/>
    <lineage>
        <taxon>Eukaryota</taxon>
        <taxon>Fungi</taxon>
        <taxon>Dikarya</taxon>
        <taxon>Ascomycota</taxon>
        <taxon>Pezizomycotina</taxon>
        <taxon>Sordariomycetes</taxon>
        <taxon>Hypocreomycetidae</taxon>
        <taxon>Hypocreales</taxon>
        <taxon>Ophiocordycipitaceae</taxon>
        <taxon>Purpureocillium</taxon>
    </lineage>
</organism>
<dbReference type="Proteomes" id="UP001163105">
    <property type="component" value="Unassembled WGS sequence"/>
</dbReference>
<feature type="region of interest" description="Disordered" evidence="1">
    <location>
        <begin position="1"/>
        <end position="28"/>
    </location>
</feature>
<comment type="caution">
    <text evidence="2">The sequence shown here is derived from an EMBL/GenBank/DDBJ whole genome shotgun (WGS) entry which is preliminary data.</text>
</comment>
<accession>A0AB34G4I3</accession>
<name>A0AB34G4I3_9HYPO</name>
<feature type="compositionally biased region" description="Polar residues" evidence="1">
    <location>
        <begin position="7"/>
        <end position="21"/>
    </location>
</feature>
<evidence type="ECO:0000256" key="1">
    <source>
        <dbReference type="SAM" id="MobiDB-lite"/>
    </source>
</evidence>
<dbReference type="AlphaFoldDB" id="A0AB34G4I3"/>
<evidence type="ECO:0000313" key="3">
    <source>
        <dbReference type="Proteomes" id="UP001163105"/>
    </source>
</evidence>
<sequence length="80" mass="8625">MECLESMPNTSNKSDSSNRSDASPAVASAYEHESRAKVAQVPYATLVMPTFAAGVVYYACSDNIFTLLVPFSIRNPFIGS</sequence>
<reference evidence="2" key="1">
    <citation type="submission" date="2023-01" db="EMBL/GenBank/DDBJ databases">
        <title>The growth and conidiation of Purpureocillium lavendulum are regulated by nitrogen source and histone H3K14 acetylation.</title>
        <authorList>
            <person name="Tang P."/>
            <person name="Han J."/>
            <person name="Zhang C."/>
            <person name="Tang P."/>
            <person name="Qi F."/>
            <person name="Zhang K."/>
            <person name="Liang L."/>
        </authorList>
    </citation>
    <scope>NUCLEOTIDE SEQUENCE</scope>
    <source>
        <strain evidence="2">YMF1.00683</strain>
    </source>
</reference>
<protein>
    <submittedName>
        <fullName evidence="2">Uncharacterized protein</fullName>
    </submittedName>
</protein>
<keyword evidence="3" id="KW-1185">Reference proteome</keyword>
<evidence type="ECO:0000313" key="2">
    <source>
        <dbReference type="EMBL" id="KAJ6445953.1"/>
    </source>
</evidence>
<proteinExistence type="predicted"/>